<organism evidence="11 12">
    <name type="scientific">Salix viminalis</name>
    <name type="common">Common osier</name>
    <name type="synonym">Basket willow</name>
    <dbReference type="NCBI Taxonomy" id="40686"/>
    <lineage>
        <taxon>Eukaryota</taxon>
        <taxon>Viridiplantae</taxon>
        <taxon>Streptophyta</taxon>
        <taxon>Embryophyta</taxon>
        <taxon>Tracheophyta</taxon>
        <taxon>Spermatophyta</taxon>
        <taxon>Magnoliopsida</taxon>
        <taxon>eudicotyledons</taxon>
        <taxon>Gunneridae</taxon>
        <taxon>Pentapetalae</taxon>
        <taxon>rosids</taxon>
        <taxon>fabids</taxon>
        <taxon>Malpighiales</taxon>
        <taxon>Salicaceae</taxon>
        <taxon>Saliceae</taxon>
        <taxon>Salix</taxon>
    </lineage>
</organism>
<dbReference type="AlphaFoldDB" id="A0A9Q0UT34"/>
<keyword evidence="6" id="KW-0521">NADP</keyword>
<keyword evidence="12" id="KW-1185">Reference proteome</keyword>
<dbReference type="InterPro" id="IPR050982">
    <property type="entry name" value="Auxin_biosynth/cation_transpt"/>
</dbReference>
<comment type="pathway">
    <text evidence="2">Plant hormone metabolism; auxin biosynthesis.</text>
</comment>
<protein>
    <recommendedName>
        <fullName evidence="9">indole-3-pyruvate monooxygenase</fullName>
        <ecNumber evidence="9">1.14.13.168</ecNumber>
    </recommendedName>
</protein>
<evidence type="ECO:0000256" key="8">
    <source>
        <dbReference type="ARBA" id="ARBA00023070"/>
    </source>
</evidence>
<dbReference type="EMBL" id="JAPFFL010000003">
    <property type="protein sequence ID" value="KAJ6735905.1"/>
    <property type="molecule type" value="Genomic_DNA"/>
</dbReference>
<evidence type="ECO:0000256" key="9">
    <source>
        <dbReference type="ARBA" id="ARBA00039148"/>
    </source>
</evidence>
<reference evidence="11" key="1">
    <citation type="submission" date="2022-11" db="EMBL/GenBank/DDBJ databases">
        <authorList>
            <person name="Hyden B.L."/>
            <person name="Feng K."/>
            <person name="Yates T."/>
            <person name="Jawdy S."/>
            <person name="Smart L.B."/>
            <person name="Muchero W."/>
        </authorList>
    </citation>
    <scope>NUCLEOTIDE SEQUENCE</scope>
    <source>
        <tissue evidence="11">Shoot tip</tissue>
    </source>
</reference>
<evidence type="ECO:0000256" key="7">
    <source>
        <dbReference type="ARBA" id="ARBA00023002"/>
    </source>
</evidence>
<dbReference type="GO" id="GO:0050660">
    <property type="term" value="F:flavin adenine dinucleotide binding"/>
    <property type="evidence" value="ECO:0007669"/>
    <property type="project" value="TreeGrafter"/>
</dbReference>
<evidence type="ECO:0000313" key="11">
    <source>
        <dbReference type="EMBL" id="KAJ6735905.1"/>
    </source>
</evidence>
<evidence type="ECO:0000256" key="3">
    <source>
        <dbReference type="ARBA" id="ARBA00009183"/>
    </source>
</evidence>
<accession>A0A9Q0UT34</accession>
<dbReference type="OrthoDB" id="1689926at2759"/>
<dbReference type="GO" id="GO:0103075">
    <property type="term" value="F:indole-3-pyruvate monooxygenase activity"/>
    <property type="evidence" value="ECO:0007669"/>
    <property type="project" value="UniProtKB-EC"/>
</dbReference>
<evidence type="ECO:0000256" key="2">
    <source>
        <dbReference type="ARBA" id="ARBA00004814"/>
    </source>
</evidence>
<evidence type="ECO:0000256" key="1">
    <source>
        <dbReference type="ARBA" id="ARBA00001974"/>
    </source>
</evidence>
<sequence>MGFRGQLKVPFYIKAATGRSPTIDVGAVQKIKTGEIQVFPSVASIKGNEITFENGKSKRYDAIIFATGYRSTDGKELFNGNGMPKLRFPNHWKGENGIYCAGFSQKGLMGISVDAQRIAADIGLAWKGTTM</sequence>
<dbReference type="EC" id="1.14.13.168" evidence="9"/>
<comment type="similarity">
    <text evidence="3">Belongs to the FMO family.</text>
</comment>
<comment type="catalytic activity">
    <reaction evidence="10">
        <text>indole-3-pyruvate + NADPH + O2 + H(+) = (indol-3-yl)acetate + CO2 + NADP(+) + H2O</text>
        <dbReference type="Rhea" id="RHEA:34331"/>
        <dbReference type="ChEBI" id="CHEBI:15377"/>
        <dbReference type="ChEBI" id="CHEBI:15378"/>
        <dbReference type="ChEBI" id="CHEBI:15379"/>
        <dbReference type="ChEBI" id="CHEBI:16526"/>
        <dbReference type="ChEBI" id="CHEBI:17640"/>
        <dbReference type="ChEBI" id="CHEBI:30854"/>
        <dbReference type="ChEBI" id="CHEBI:57783"/>
        <dbReference type="ChEBI" id="CHEBI:58349"/>
        <dbReference type="EC" id="1.14.13.168"/>
    </reaction>
</comment>
<comment type="caution">
    <text evidence="11">The sequence shown here is derived from an EMBL/GenBank/DDBJ whole genome shotgun (WGS) entry which is preliminary data.</text>
</comment>
<evidence type="ECO:0000256" key="6">
    <source>
        <dbReference type="ARBA" id="ARBA00022857"/>
    </source>
</evidence>
<dbReference type="PANTHER" id="PTHR43539:SF47">
    <property type="entry name" value="FLAVIN-CONTAINING MONOOXYGENASE"/>
    <property type="match status" value="1"/>
</dbReference>
<evidence type="ECO:0000256" key="4">
    <source>
        <dbReference type="ARBA" id="ARBA00022630"/>
    </source>
</evidence>
<reference evidence="11" key="2">
    <citation type="journal article" date="2023" name="Int. J. Mol. Sci.">
        <title>De Novo Assembly and Annotation of 11 Diverse Shrub Willow (Salix) Genomes Reveals Novel Gene Organization in Sex-Linked Regions.</title>
        <authorList>
            <person name="Hyden B."/>
            <person name="Feng K."/>
            <person name="Yates T.B."/>
            <person name="Jawdy S."/>
            <person name="Cereghino C."/>
            <person name="Smart L.B."/>
            <person name="Muchero W."/>
        </authorList>
    </citation>
    <scope>NUCLEOTIDE SEQUENCE [LARGE SCALE GENOMIC DNA]</scope>
    <source>
        <tissue evidence="11">Shoot tip</tissue>
    </source>
</reference>
<evidence type="ECO:0000256" key="5">
    <source>
        <dbReference type="ARBA" id="ARBA00022827"/>
    </source>
</evidence>
<name>A0A9Q0UT34_SALVM</name>
<dbReference type="GO" id="GO:0009851">
    <property type="term" value="P:auxin biosynthetic process"/>
    <property type="evidence" value="ECO:0007669"/>
    <property type="project" value="UniProtKB-KW"/>
</dbReference>
<comment type="cofactor">
    <cofactor evidence="1">
        <name>FAD</name>
        <dbReference type="ChEBI" id="CHEBI:57692"/>
    </cofactor>
</comment>
<dbReference type="Gene3D" id="3.50.50.60">
    <property type="entry name" value="FAD/NAD(P)-binding domain"/>
    <property type="match status" value="1"/>
</dbReference>
<dbReference type="Proteomes" id="UP001151529">
    <property type="component" value="Chromosome 5"/>
</dbReference>
<gene>
    <name evidence="11" type="ORF">OIU85_018142</name>
</gene>
<evidence type="ECO:0000256" key="10">
    <source>
        <dbReference type="ARBA" id="ARBA00047707"/>
    </source>
</evidence>
<proteinExistence type="inferred from homology"/>
<keyword evidence="8" id="KW-0073">Auxin biosynthesis</keyword>
<keyword evidence="5" id="KW-0274">FAD</keyword>
<dbReference type="InterPro" id="IPR036188">
    <property type="entry name" value="FAD/NAD-bd_sf"/>
</dbReference>
<evidence type="ECO:0000313" key="12">
    <source>
        <dbReference type="Proteomes" id="UP001151529"/>
    </source>
</evidence>
<keyword evidence="4" id="KW-0285">Flavoprotein</keyword>
<keyword evidence="7" id="KW-0560">Oxidoreductase</keyword>
<keyword evidence="11" id="KW-0503">Monooxygenase</keyword>
<dbReference type="PANTHER" id="PTHR43539">
    <property type="entry name" value="FLAVIN-BINDING MONOOXYGENASE-LIKE PROTEIN (AFU_ORTHOLOGUE AFUA_4G09220)"/>
    <property type="match status" value="1"/>
</dbReference>
<dbReference type="SUPFAM" id="SSF51905">
    <property type="entry name" value="FAD/NAD(P)-binding domain"/>
    <property type="match status" value="1"/>
</dbReference>